<gene>
    <name evidence="2" type="ORF">FQN60_000761</name>
</gene>
<organism evidence="2 3">
    <name type="scientific">Etheostoma spectabile</name>
    <name type="common">orangethroat darter</name>
    <dbReference type="NCBI Taxonomy" id="54343"/>
    <lineage>
        <taxon>Eukaryota</taxon>
        <taxon>Metazoa</taxon>
        <taxon>Chordata</taxon>
        <taxon>Craniata</taxon>
        <taxon>Vertebrata</taxon>
        <taxon>Euteleostomi</taxon>
        <taxon>Actinopterygii</taxon>
        <taxon>Neopterygii</taxon>
        <taxon>Teleostei</taxon>
        <taxon>Neoteleostei</taxon>
        <taxon>Acanthomorphata</taxon>
        <taxon>Eupercaria</taxon>
        <taxon>Perciformes</taxon>
        <taxon>Percoidei</taxon>
        <taxon>Percidae</taxon>
        <taxon>Etheostomatinae</taxon>
        <taxon>Etheostoma</taxon>
    </lineage>
</organism>
<accession>A0A5J5D2Z6</accession>
<dbReference type="Proteomes" id="UP000327493">
    <property type="component" value="Chromosome 13"/>
</dbReference>
<dbReference type="EMBL" id="VOFY01000013">
    <property type="protein sequence ID" value="KAA8586925.1"/>
    <property type="molecule type" value="Genomic_DNA"/>
</dbReference>
<keyword evidence="1" id="KW-0812">Transmembrane</keyword>
<evidence type="ECO:0000313" key="2">
    <source>
        <dbReference type="EMBL" id="KAA8586925.1"/>
    </source>
</evidence>
<keyword evidence="3" id="KW-1185">Reference proteome</keyword>
<protein>
    <recommendedName>
        <fullName evidence="4">Transmembrane protein</fullName>
    </recommendedName>
</protein>
<dbReference type="AlphaFoldDB" id="A0A5J5D2Z6"/>
<evidence type="ECO:0000313" key="3">
    <source>
        <dbReference type="Proteomes" id="UP000327493"/>
    </source>
</evidence>
<keyword evidence="1" id="KW-0472">Membrane</keyword>
<reference evidence="2 3" key="1">
    <citation type="submission" date="2019-08" db="EMBL/GenBank/DDBJ databases">
        <title>A chromosome-level genome assembly, high-density linkage maps, and genome scans reveal the genomic architecture of hybrid incompatibilities underlying speciation via character displacement in darters (Percidae: Etheostominae).</title>
        <authorList>
            <person name="Moran R.L."/>
            <person name="Catchen J.M."/>
            <person name="Fuller R.C."/>
        </authorList>
    </citation>
    <scope>NUCLEOTIDE SEQUENCE [LARGE SCALE GENOMIC DNA]</scope>
    <source>
        <strain evidence="2">EspeVRDwgs_2016</strain>
        <tissue evidence="2">Muscle</tissue>
    </source>
</reference>
<evidence type="ECO:0000256" key="1">
    <source>
        <dbReference type="SAM" id="Phobius"/>
    </source>
</evidence>
<name>A0A5J5D2Z6_9PERO</name>
<feature type="transmembrane region" description="Helical" evidence="1">
    <location>
        <begin position="34"/>
        <end position="54"/>
    </location>
</feature>
<evidence type="ECO:0008006" key="4">
    <source>
        <dbReference type="Google" id="ProtNLM"/>
    </source>
</evidence>
<comment type="caution">
    <text evidence="2">The sequence shown here is derived from an EMBL/GenBank/DDBJ whole genome shotgun (WGS) entry which is preliminary data.</text>
</comment>
<feature type="transmembrane region" description="Helical" evidence="1">
    <location>
        <begin position="88"/>
        <end position="109"/>
    </location>
</feature>
<sequence length="129" mass="14782">MPTQPSSTLRATMHTQKKRKNTSFRLQKELRSSLLSPISISTVYLFFSVSVSHFSPPPLTTAPAVSTRNLQAVHRQRSSPSVFLLLPFVYHLHLVHYIIFFFFILAVGFHRKLAVAAKVFPFLIFFPHL</sequence>
<proteinExistence type="predicted"/>
<keyword evidence="1" id="KW-1133">Transmembrane helix</keyword>